<comment type="similarity">
    <text evidence="1 9 10">Belongs to the peptidase A8 family.</text>
</comment>
<dbReference type="NCBIfam" id="TIGR00077">
    <property type="entry name" value="lspA"/>
    <property type="match status" value="1"/>
</dbReference>
<proteinExistence type="inferred from homology"/>
<feature type="active site" evidence="9">
    <location>
        <position position="115"/>
    </location>
</feature>
<keyword evidence="3 9" id="KW-0645">Protease</keyword>
<feature type="active site" evidence="9">
    <location>
        <position position="129"/>
    </location>
</feature>
<protein>
    <recommendedName>
        <fullName evidence="9">Lipoprotein signal peptidase</fullName>
        <ecNumber evidence="9">3.4.23.36</ecNumber>
    </recommendedName>
    <alternativeName>
        <fullName evidence="9">Prolipoprotein signal peptidase</fullName>
    </alternativeName>
    <alternativeName>
        <fullName evidence="9">Signal peptidase II</fullName>
        <shortName evidence="9">SPase II</shortName>
    </alternativeName>
</protein>
<keyword evidence="5 9" id="KW-0064">Aspartyl protease</keyword>
<comment type="catalytic activity">
    <reaction evidence="9">
        <text>Release of signal peptides from bacterial membrane prolipoproteins. Hydrolyzes -Xaa-Yaa-Zaa-|-(S,diacylglyceryl)Cys-, in which Xaa is hydrophobic (preferably Leu), and Yaa (Ala or Ser) and Zaa (Gly or Ala) have small, neutral side chains.</text>
        <dbReference type="EC" id="3.4.23.36"/>
    </reaction>
</comment>
<evidence type="ECO:0000256" key="1">
    <source>
        <dbReference type="ARBA" id="ARBA00006139"/>
    </source>
</evidence>
<dbReference type="InterPro" id="IPR001872">
    <property type="entry name" value="Peptidase_A8"/>
</dbReference>
<evidence type="ECO:0000256" key="5">
    <source>
        <dbReference type="ARBA" id="ARBA00022750"/>
    </source>
</evidence>
<sequence length="173" mass="18935">MAMIPLVIGYLIDQITKYVVVENMSEGQSIPVIPPLLHWYFIRNPGAAFSIGTDYTWIFTIIQTLALGVVMYLIISRARTLPWLITLGCLAAGIAGNLTDRLFREPGFGVGHVVDFISLPNFAIFNIADSLIVCSMIAVVILIFTGLPMNDHAAEDEAPVEPARTESPENVSD</sequence>
<dbReference type="EC" id="3.4.23.36" evidence="9"/>
<keyword evidence="6 9" id="KW-0378">Hydrolase</keyword>
<evidence type="ECO:0000256" key="8">
    <source>
        <dbReference type="ARBA" id="ARBA00023136"/>
    </source>
</evidence>
<gene>
    <name evidence="9 11" type="primary">lspA</name>
    <name evidence="11" type="ORF">QDX21_03990</name>
</gene>
<evidence type="ECO:0000313" key="11">
    <source>
        <dbReference type="EMBL" id="WGH94480.1"/>
    </source>
</evidence>
<dbReference type="GO" id="GO:0004190">
    <property type="term" value="F:aspartic-type endopeptidase activity"/>
    <property type="evidence" value="ECO:0007669"/>
    <property type="project" value="UniProtKB-UniRule"/>
</dbReference>
<dbReference type="PANTHER" id="PTHR33695:SF1">
    <property type="entry name" value="LIPOPROTEIN SIGNAL PEPTIDASE"/>
    <property type="match status" value="1"/>
</dbReference>
<name>A0AAJ6AQW7_9MICC</name>
<dbReference type="PRINTS" id="PR00781">
    <property type="entry name" value="LIPOSIGPTASE"/>
</dbReference>
<keyword evidence="12" id="KW-1185">Reference proteome</keyword>
<comment type="caution">
    <text evidence="9">Lacks conserved residue(s) required for the propagation of feature annotation.</text>
</comment>
<dbReference type="EMBL" id="CP122566">
    <property type="protein sequence ID" value="WGH94480.1"/>
    <property type="molecule type" value="Genomic_DNA"/>
</dbReference>
<keyword evidence="8 9" id="KW-0472">Membrane</keyword>
<dbReference type="GO" id="GO:0006508">
    <property type="term" value="P:proteolysis"/>
    <property type="evidence" value="ECO:0007669"/>
    <property type="project" value="UniProtKB-KW"/>
</dbReference>
<feature type="transmembrane region" description="Helical" evidence="9">
    <location>
        <begin position="55"/>
        <end position="74"/>
    </location>
</feature>
<dbReference type="Proteomes" id="UP001224674">
    <property type="component" value="Chromosome"/>
</dbReference>
<evidence type="ECO:0000256" key="6">
    <source>
        <dbReference type="ARBA" id="ARBA00022801"/>
    </source>
</evidence>
<comment type="function">
    <text evidence="9">This protein specifically catalyzes the removal of signal peptides from prolipoproteins.</text>
</comment>
<evidence type="ECO:0000256" key="4">
    <source>
        <dbReference type="ARBA" id="ARBA00022692"/>
    </source>
</evidence>
<evidence type="ECO:0000313" key="12">
    <source>
        <dbReference type="Proteomes" id="UP001224674"/>
    </source>
</evidence>
<keyword evidence="2 9" id="KW-1003">Cell membrane</keyword>
<evidence type="ECO:0000256" key="9">
    <source>
        <dbReference type="HAMAP-Rule" id="MF_00161"/>
    </source>
</evidence>
<feature type="transmembrane region" description="Helical" evidence="9">
    <location>
        <begin position="119"/>
        <end position="144"/>
    </location>
</feature>
<comment type="pathway">
    <text evidence="9">Protein modification; lipoprotein biosynthesis (signal peptide cleavage).</text>
</comment>
<dbReference type="Pfam" id="PF01252">
    <property type="entry name" value="Peptidase_A8"/>
    <property type="match status" value="1"/>
</dbReference>
<keyword evidence="4 9" id="KW-0812">Transmembrane</keyword>
<accession>A0AAJ6AQW7</accession>
<evidence type="ECO:0000256" key="7">
    <source>
        <dbReference type="ARBA" id="ARBA00022989"/>
    </source>
</evidence>
<dbReference type="HAMAP" id="MF_00161">
    <property type="entry name" value="LspA"/>
    <property type="match status" value="1"/>
</dbReference>
<comment type="subcellular location">
    <subcellularLocation>
        <location evidence="9">Cell membrane</location>
        <topology evidence="9">Multi-pass membrane protein</topology>
    </subcellularLocation>
</comment>
<dbReference type="PANTHER" id="PTHR33695">
    <property type="entry name" value="LIPOPROTEIN SIGNAL PEPTIDASE"/>
    <property type="match status" value="1"/>
</dbReference>
<evidence type="ECO:0000256" key="3">
    <source>
        <dbReference type="ARBA" id="ARBA00022670"/>
    </source>
</evidence>
<keyword evidence="7 9" id="KW-1133">Transmembrane helix</keyword>
<dbReference type="AlphaFoldDB" id="A0AAJ6AQW7"/>
<dbReference type="GO" id="GO:0005886">
    <property type="term" value="C:plasma membrane"/>
    <property type="evidence" value="ECO:0007669"/>
    <property type="project" value="UniProtKB-SubCell"/>
</dbReference>
<evidence type="ECO:0000256" key="10">
    <source>
        <dbReference type="RuleBase" id="RU004181"/>
    </source>
</evidence>
<reference evidence="11 12" key="1">
    <citation type="submission" date="2023-03" db="EMBL/GenBank/DDBJ databases">
        <title>Complete genome sequences of several Auritidibacter ignavus strains isolated from ear infections.</title>
        <authorList>
            <person name="Baehr T."/>
            <person name="Baumhoegger A.M."/>
        </authorList>
    </citation>
    <scope>NUCLEOTIDE SEQUENCE [LARGE SCALE GENOMIC DNA]</scope>
    <source>
        <strain evidence="11 12">BABAE-6</strain>
    </source>
</reference>
<organism evidence="11 12">
    <name type="scientific">Auritidibacter ignavus</name>
    <dbReference type="NCBI Taxonomy" id="678932"/>
    <lineage>
        <taxon>Bacteria</taxon>
        <taxon>Bacillati</taxon>
        <taxon>Actinomycetota</taxon>
        <taxon>Actinomycetes</taxon>
        <taxon>Micrococcales</taxon>
        <taxon>Micrococcaceae</taxon>
        <taxon>Auritidibacter</taxon>
    </lineage>
</organism>
<evidence type="ECO:0000256" key="2">
    <source>
        <dbReference type="ARBA" id="ARBA00022475"/>
    </source>
</evidence>
<feature type="transmembrane region" description="Helical" evidence="9">
    <location>
        <begin position="81"/>
        <end position="99"/>
    </location>
</feature>